<dbReference type="Pfam" id="PF13912">
    <property type="entry name" value="zf-C2H2_6"/>
    <property type="match status" value="1"/>
</dbReference>
<feature type="region of interest" description="Disordered" evidence="5">
    <location>
        <begin position="127"/>
        <end position="153"/>
    </location>
</feature>
<accession>A0A504YAX9</accession>
<keyword evidence="3" id="KW-0862">Zinc</keyword>
<dbReference type="GO" id="GO:0000981">
    <property type="term" value="F:DNA-binding transcription factor activity, RNA polymerase II-specific"/>
    <property type="evidence" value="ECO:0007669"/>
    <property type="project" value="TreeGrafter"/>
</dbReference>
<evidence type="ECO:0000256" key="2">
    <source>
        <dbReference type="ARBA" id="ARBA00022771"/>
    </source>
</evidence>
<evidence type="ECO:0000256" key="3">
    <source>
        <dbReference type="ARBA" id="ARBA00022833"/>
    </source>
</evidence>
<feature type="domain" description="C2H2-type" evidence="6">
    <location>
        <begin position="312"/>
        <end position="339"/>
    </location>
</feature>
<reference evidence="7 8" key="1">
    <citation type="submission" date="2019-04" db="EMBL/GenBank/DDBJ databases">
        <title>Annotation for the trematode Fasciola gigantica.</title>
        <authorList>
            <person name="Choi Y.-J."/>
        </authorList>
    </citation>
    <scope>NUCLEOTIDE SEQUENCE [LARGE SCALE GENOMIC DNA]</scope>
    <source>
        <strain evidence="7">Uganda_cow_1</strain>
    </source>
</reference>
<evidence type="ECO:0000256" key="4">
    <source>
        <dbReference type="PROSITE-ProRule" id="PRU00042"/>
    </source>
</evidence>
<dbReference type="SUPFAM" id="SSF57667">
    <property type="entry name" value="beta-beta-alpha zinc fingers"/>
    <property type="match status" value="2"/>
</dbReference>
<feature type="compositionally biased region" description="Polar residues" evidence="5">
    <location>
        <begin position="127"/>
        <end position="152"/>
    </location>
</feature>
<dbReference type="InterPro" id="IPR036236">
    <property type="entry name" value="Znf_C2H2_sf"/>
</dbReference>
<dbReference type="AlphaFoldDB" id="A0A504YAX9"/>
<keyword evidence="2 4" id="KW-0863">Zinc-finger</keyword>
<dbReference type="Gene3D" id="3.30.160.60">
    <property type="entry name" value="Classic Zinc Finger"/>
    <property type="match status" value="3"/>
</dbReference>
<feature type="region of interest" description="Disordered" evidence="5">
    <location>
        <begin position="380"/>
        <end position="403"/>
    </location>
</feature>
<dbReference type="OrthoDB" id="3437960at2759"/>
<feature type="domain" description="C2H2-type" evidence="6">
    <location>
        <begin position="340"/>
        <end position="367"/>
    </location>
</feature>
<keyword evidence="8" id="KW-1185">Reference proteome</keyword>
<dbReference type="FunFam" id="3.30.160.60:FF:000515">
    <property type="entry name" value="early growth response protein 4"/>
    <property type="match status" value="1"/>
</dbReference>
<evidence type="ECO:0000256" key="1">
    <source>
        <dbReference type="ARBA" id="ARBA00022723"/>
    </source>
</evidence>
<evidence type="ECO:0000313" key="7">
    <source>
        <dbReference type="EMBL" id="TPP55958.1"/>
    </source>
</evidence>
<dbReference type="PROSITE" id="PS50157">
    <property type="entry name" value="ZINC_FINGER_C2H2_2"/>
    <property type="match status" value="3"/>
</dbReference>
<keyword evidence="1" id="KW-0479">Metal-binding</keyword>
<dbReference type="SMART" id="SM00355">
    <property type="entry name" value="ZnF_C2H2"/>
    <property type="match status" value="3"/>
</dbReference>
<protein>
    <submittedName>
        <fullName evidence="7">Early growth response protein 1-B</fullName>
    </submittedName>
</protein>
<evidence type="ECO:0000259" key="6">
    <source>
        <dbReference type="PROSITE" id="PS50157"/>
    </source>
</evidence>
<dbReference type="PANTHER" id="PTHR23235:SF60">
    <property type="entry name" value="STRIPE, ISOFORM D"/>
    <property type="match status" value="1"/>
</dbReference>
<dbReference type="EMBL" id="SUNJ01015177">
    <property type="protein sequence ID" value="TPP55958.1"/>
    <property type="molecule type" value="Genomic_DNA"/>
</dbReference>
<gene>
    <name evidence="7" type="ORF">FGIG_01831</name>
</gene>
<sequence>MADLRSVFNDIPTGYTPTSPVDASFQDFLRIENLDTPTPLESYETDGYFVYPPGSMSGDTEHCATSATLSYCNPDPCYRHPNVPPSMLTSCCSSSTVSTDSVNSMTCLEVNTHHGYPSFSDEYILGSDTTGSAPSTDSSLSPPQSFGSNSDNVLEMKPSLPIVNPGNGMTTNMMKLEDNYVVCQMLPISFTSEATSTRAPPCRPQTLDLVYEFESSDCVYEQGDPLTLKSNDTTFRTQDKLFYPSFNPRQAQPEVVQAAAPSGTKSSAATSKQQNRVLEKAFACTMYDCTKRFARIDELKRHQRIHSDVKQFICDVCNKGFTRSDHLMTHRRTHTGERPYPCFHCDRRFARSDERNRHSKVHFREKSKCGRKPKVVPIPQPVDRTVPGSTGLAWTPPMQELSL</sequence>
<organism evidence="7 8">
    <name type="scientific">Fasciola gigantica</name>
    <name type="common">Giant liver fluke</name>
    <dbReference type="NCBI Taxonomy" id="46835"/>
    <lineage>
        <taxon>Eukaryota</taxon>
        <taxon>Metazoa</taxon>
        <taxon>Spiralia</taxon>
        <taxon>Lophotrochozoa</taxon>
        <taxon>Platyhelminthes</taxon>
        <taxon>Trematoda</taxon>
        <taxon>Digenea</taxon>
        <taxon>Plagiorchiida</taxon>
        <taxon>Echinostomata</taxon>
        <taxon>Echinostomatoidea</taxon>
        <taxon>Fasciolidae</taxon>
        <taxon>Fasciola</taxon>
    </lineage>
</organism>
<feature type="domain" description="C2H2-type" evidence="6">
    <location>
        <begin position="282"/>
        <end position="311"/>
    </location>
</feature>
<evidence type="ECO:0000256" key="5">
    <source>
        <dbReference type="SAM" id="MobiDB-lite"/>
    </source>
</evidence>
<dbReference type="Pfam" id="PF00096">
    <property type="entry name" value="zf-C2H2"/>
    <property type="match status" value="1"/>
</dbReference>
<dbReference type="InterPro" id="IPR013087">
    <property type="entry name" value="Znf_C2H2_type"/>
</dbReference>
<dbReference type="GO" id="GO:0008270">
    <property type="term" value="F:zinc ion binding"/>
    <property type="evidence" value="ECO:0007669"/>
    <property type="project" value="UniProtKB-KW"/>
</dbReference>
<dbReference type="PROSITE" id="PS00028">
    <property type="entry name" value="ZINC_FINGER_C2H2_1"/>
    <property type="match status" value="3"/>
</dbReference>
<dbReference type="Proteomes" id="UP000316759">
    <property type="component" value="Unassembled WGS sequence"/>
</dbReference>
<dbReference type="PANTHER" id="PTHR23235">
    <property type="entry name" value="KRUEPPEL-LIKE TRANSCRIPTION FACTOR"/>
    <property type="match status" value="1"/>
</dbReference>
<dbReference type="GO" id="GO:0000978">
    <property type="term" value="F:RNA polymerase II cis-regulatory region sequence-specific DNA binding"/>
    <property type="evidence" value="ECO:0007669"/>
    <property type="project" value="TreeGrafter"/>
</dbReference>
<evidence type="ECO:0000313" key="8">
    <source>
        <dbReference type="Proteomes" id="UP000316759"/>
    </source>
</evidence>
<dbReference type="STRING" id="46835.A0A504YAX9"/>
<name>A0A504YAX9_FASGI</name>
<comment type="caution">
    <text evidence="7">The sequence shown here is derived from an EMBL/GenBank/DDBJ whole genome shotgun (WGS) entry which is preliminary data.</text>
</comment>
<proteinExistence type="predicted"/>